<dbReference type="Pfam" id="PF00931">
    <property type="entry name" value="NB-ARC"/>
    <property type="match status" value="1"/>
</dbReference>
<evidence type="ECO:0000259" key="8">
    <source>
        <dbReference type="Pfam" id="PF18052"/>
    </source>
</evidence>
<evidence type="ECO:0000256" key="2">
    <source>
        <dbReference type="ARBA" id="ARBA00022614"/>
    </source>
</evidence>
<dbReference type="InterPro" id="IPR056789">
    <property type="entry name" value="LRR_R13L1-DRL21"/>
</dbReference>
<evidence type="ECO:0000313" key="12">
    <source>
        <dbReference type="Proteomes" id="UP001497457"/>
    </source>
</evidence>
<dbReference type="EMBL" id="OZ075138">
    <property type="protein sequence ID" value="CAL5010379.1"/>
    <property type="molecule type" value="Genomic_DNA"/>
</dbReference>
<evidence type="ECO:0000256" key="3">
    <source>
        <dbReference type="ARBA" id="ARBA00022737"/>
    </source>
</evidence>
<evidence type="ECO:0000256" key="4">
    <source>
        <dbReference type="ARBA" id="ARBA00022741"/>
    </source>
</evidence>
<feature type="domain" description="Disease resistance protein winged helix" evidence="9">
    <location>
        <begin position="429"/>
        <end position="502"/>
    </location>
</feature>
<dbReference type="AlphaFoldDB" id="A0ABC9BY00"/>
<evidence type="ECO:0000256" key="1">
    <source>
        <dbReference type="ARBA" id="ARBA00008894"/>
    </source>
</evidence>
<dbReference type="InterPro" id="IPR041118">
    <property type="entry name" value="Rx_N"/>
</dbReference>
<dbReference type="FunFam" id="1.10.10.10:FF:000322">
    <property type="entry name" value="Probable disease resistance protein At1g63360"/>
    <property type="match status" value="1"/>
</dbReference>
<dbReference type="Gene3D" id="3.40.50.300">
    <property type="entry name" value="P-loop containing nucleotide triphosphate hydrolases"/>
    <property type="match status" value="1"/>
</dbReference>
<keyword evidence="12" id="KW-1185">Reference proteome</keyword>
<dbReference type="GO" id="GO:0005524">
    <property type="term" value="F:ATP binding"/>
    <property type="evidence" value="ECO:0007669"/>
    <property type="project" value="UniProtKB-KW"/>
</dbReference>
<evidence type="ECO:0000313" key="11">
    <source>
        <dbReference type="EMBL" id="CAL5010379.1"/>
    </source>
</evidence>
<dbReference type="InterPro" id="IPR036388">
    <property type="entry name" value="WH-like_DNA-bd_sf"/>
</dbReference>
<feature type="domain" description="Disease resistance N-terminal" evidence="8">
    <location>
        <begin position="14"/>
        <end position="98"/>
    </location>
</feature>
<dbReference type="Pfam" id="PF23559">
    <property type="entry name" value="WHD_DRP"/>
    <property type="match status" value="1"/>
</dbReference>
<proteinExistence type="inferred from homology"/>
<dbReference type="GO" id="GO:0042742">
    <property type="term" value="P:defense response to bacterium"/>
    <property type="evidence" value="ECO:0007669"/>
    <property type="project" value="UniProtKB-ARBA"/>
</dbReference>
<dbReference type="SUPFAM" id="SSF52047">
    <property type="entry name" value="RNI-like"/>
    <property type="match status" value="1"/>
</dbReference>
<dbReference type="InterPro" id="IPR002182">
    <property type="entry name" value="NB-ARC"/>
</dbReference>
<dbReference type="InterPro" id="IPR058922">
    <property type="entry name" value="WHD_DRP"/>
</dbReference>
<dbReference type="InterPro" id="IPR042197">
    <property type="entry name" value="Apaf_helical"/>
</dbReference>
<dbReference type="InterPro" id="IPR032675">
    <property type="entry name" value="LRR_dom_sf"/>
</dbReference>
<comment type="similarity">
    <text evidence="1">Belongs to the disease resistance NB-LRR family.</text>
</comment>
<dbReference type="GO" id="GO:0009626">
    <property type="term" value="P:plant-type hypersensitive response"/>
    <property type="evidence" value="ECO:0007669"/>
    <property type="project" value="UniProtKB-ARBA"/>
</dbReference>
<dbReference type="PANTHER" id="PTHR36766:SF55">
    <property type="entry name" value="OS11G0492900 PROTEIN"/>
    <property type="match status" value="1"/>
</dbReference>
<dbReference type="Pfam" id="PF18052">
    <property type="entry name" value="Rx_N"/>
    <property type="match status" value="1"/>
</dbReference>
<keyword evidence="4" id="KW-0547">Nucleotide-binding</keyword>
<feature type="domain" description="NB-ARC" evidence="7">
    <location>
        <begin position="181"/>
        <end position="320"/>
    </location>
</feature>
<organism evidence="11 12">
    <name type="scientific">Urochloa decumbens</name>
    <dbReference type="NCBI Taxonomy" id="240449"/>
    <lineage>
        <taxon>Eukaryota</taxon>
        <taxon>Viridiplantae</taxon>
        <taxon>Streptophyta</taxon>
        <taxon>Embryophyta</taxon>
        <taxon>Tracheophyta</taxon>
        <taxon>Spermatophyta</taxon>
        <taxon>Magnoliopsida</taxon>
        <taxon>Liliopsida</taxon>
        <taxon>Poales</taxon>
        <taxon>Poaceae</taxon>
        <taxon>PACMAD clade</taxon>
        <taxon>Panicoideae</taxon>
        <taxon>Panicodae</taxon>
        <taxon>Paniceae</taxon>
        <taxon>Melinidinae</taxon>
        <taxon>Urochloa</taxon>
    </lineage>
</organism>
<evidence type="ECO:0000256" key="5">
    <source>
        <dbReference type="ARBA" id="ARBA00022821"/>
    </source>
</evidence>
<dbReference type="SUPFAM" id="SSF52540">
    <property type="entry name" value="P-loop containing nucleoside triphosphate hydrolases"/>
    <property type="match status" value="1"/>
</dbReference>
<dbReference type="InterPro" id="IPR001611">
    <property type="entry name" value="Leu-rich_rpt"/>
</dbReference>
<dbReference type="PRINTS" id="PR00364">
    <property type="entry name" value="DISEASERSIST"/>
</dbReference>
<dbReference type="Gene3D" id="1.20.5.4130">
    <property type="match status" value="1"/>
</dbReference>
<keyword evidence="6" id="KW-0067">ATP-binding</keyword>
<keyword evidence="3" id="KW-0677">Repeat</keyword>
<gene>
    <name evidence="11" type="ORF">URODEC1_LOCUS69976</name>
</gene>
<dbReference type="Gene3D" id="1.10.10.10">
    <property type="entry name" value="Winged helix-like DNA-binding domain superfamily/Winged helix DNA-binding domain"/>
    <property type="match status" value="1"/>
</dbReference>
<keyword evidence="5" id="KW-0611">Plant defense</keyword>
<accession>A0ABC9BY00</accession>
<dbReference type="InterPro" id="IPR027417">
    <property type="entry name" value="P-loop_NTPase"/>
</dbReference>
<dbReference type="Proteomes" id="UP001497457">
    <property type="component" value="Chromosome 28b"/>
</dbReference>
<protein>
    <submittedName>
        <fullName evidence="11">Uncharacterized protein</fullName>
    </submittedName>
</protein>
<name>A0ABC9BY00_9POAL</name>
<sequence>MAELTTSMLIGPLVSMVKDKMSSYLLEKYKLMEGMEEQHEILERKLPAILDIIEDAEEKGAYRAGVRAWLKALKKTSYEANDIFDEFKYEALRREAKKRGHHNMLGMDIVSPLPAYNTFVFHHRMSKKLQKIVQDIEVLVAEMNAFGFSHMEQAPSSKPSRQTDPVMIDSVKDIVCRSRNEEKKKIVKMLLDHAKNVDLLILPIVGLDGLGKTTFVQLVYSDREIEKHFQFQKWCCVSEDFDVGNIARSICNSTEKDSEKLLQDLQKELSGKRYLLVLDDVWNRDVSKWGKLKTCLQHAGTGSVILTTTRDAKVAHIMSGGKVEAYNLGNLDDVFLKEILEERAFILKKPEFNKLEDIVSEIVKRCGGSPLAATAIGAMLSTKTSKDEWMAVLKKSNICNEETGILPILRLSYDNLPLHMKQCFAFCAVFPKDYEIDVEDLIQLWIANDYIPLEEGVPLETTGRRSFDELAWRSFFQDANPNWSHFRSIKKCKIHDLMHDIALSVLGEECATITDRPDQNKLLTKHSLHVFSSYPKTDTHLIDFLKKHAPTLQTLLSPCAYITTKWTPHMPKYNSLRALKLPRCLEFKIRPRHLQHLRYLDLSGNAWIKKLPEEISILYNLQTLNVSGCGKLCRLPRDMKYMASLRHLYNEECRSLKSMPPDLGELSSLQILTYFVAAASSGCSTIGELQNLDLGGNLMLGCPENVTEAQAKAATLGNKEKLRHLSLEWSSECHKEPVPDGHKKVLEALKPHDGLDMLRIVSYKSTCLPTWMKDLSSLQKHLTELHLVGFTVCEEFPQFSHLEALQILKLEELDKLQSLCSDEASLTFLKLEELHLRNLKSMERWVAAEGREGEVTFPLLENLVIRGCPKLVTLPATPNLKVVELDEDKVQLSLVIVRCRYMSLLSKLKLSLHDEAAVELDDENVESPLLELMLSGCNFFFLSSPSKPTVGIWRWFATLVSLQICDCDALVHWPEDVFKSLISLKQLEVSGCKNLVGPAQIIKGEPAPTARQFLPHLNSLYVMNCERLTEFFVLPPSITDMRIIGCKSLKFPWEEDAVSKSVYVQQVQTSSSLEYCASTSLPMKLEARTNNPLPCLEYLYINKCDSLVTLSDLPPALWSLNIISCPNLCYVSGQLDGLKHVFFCDCNKLQSLDSLGNMPSLEDVVLERCKRLTSLPGARGSYSALKILTVVYCPAIDMKSLYQHHRQRLDSLEQRDLSHAHAIDLHELLVLWSKLKDLKTWKYAIPGCRRN</sequence>
<dbReference type="Pfam" id="PF25019">
    <property type="entry name" value="LRR_R13L1-DRL21"/>
    <property type="match status" value="1"/>
</dbReference>
<dbReference type="Gene3D" id="3.80.10.10">
    <property type="entry name" value="Ribonuclease Inhibitor"/>
    <property type="match status" value="2"/>
</dbReference>
<dbReference type="GO" id="GO:0002758">
    <property type="term" value="P:innate immune response-activating signaling pathway"/>
    <property type="evidence" value="ECO:0007669"/>
    <property type="project" value="UniProtKB-ARBA"/>
</dbReference>
<evidence type="ECO:0000259" key="9">
    <source>
        <dbReference type="Pfam" id="PF23559"/>
    </source>
</evidence>
<reference evidence="12" key="1">
    <citation type="submission" date="2024-06" db="EMBL/GenBank/DDBJ databases">
        <authorList>
            <person name="Ryan C."/>
        </authorList>
    </citation>
    <scope>NUCLEOTIDE SEQUENCE [LARGE SCALE GENOMIC DNA]</scope>
</reference>
<dbReference type="SUPFAM" id="SSF52058">
    <property type="entry name" value="L domain-like"/>
    <property type="match status" value="1"/>
</dbReference>
<keyword evidence="2" id="KW-0433">Leucine-rich repeat</keyword>
<reference evidence="11 12" key="2">
    <citation type="submission" date="2024-10" db="EMBL/GenBank/DDBJ databases">
        <authorList>
            <person name="Ryan C."/>
        </authorList>
    </citation>
    <scope>NUCLEOTIDE SEQUENCE [LARGE SCALE GENOMIC DNA]</scope>
</reference>
<dbReference type="PROSITE" id="PS51450">
    <property type="entry name" value="LRR"/>
    <property type="match status" value="1"/>
</dbReference>
<dbReference type="PANTHER" id="PTHR36766">
    <property type="entry name" value="PLANT BROAD-SPECTRUM MILDEW RESISTANCE PROTEIN RPW8"/>
    <property type="match status" value="1"/>
</dbReference>
<evidence type="ECO:0000256" key="6">
    <source>
        <dbReference type="ARBA" id="ARBA00022840"/>
    </source>
</evidence>
<evidence type="ECO:0000259" key="7">
    <source>
        <dbReference type="Pfam" id="PF00931"/>
    </source>
</evidence>
<dbReference type="Gene3D" id="1.10.8.430">
    <property type="entry name" value="Helical domain of apoptotic protease-activating factors"/>
    <property type="match status" value="1"/>
</dbReference>
<evidence type="ECO:0000259" key="10">
    <source>
        <dbReference type="Pfam" id="PF25019"/>
    </source>
</evidence>
<feature type="domain" description="R13L1/DRL21-like LRR repeat region" evidence="10">
    <location>
        <begin position="686"/>
        <end position="812"/>
    </location>
</feature>